<keyword evidence="2" id="KW-1185">Reference proteome</keyword>
<dbReference type="STRING" id="1150864.MILUP08_44860"/>
<dbReference type="InterPro" id="IPR023393">
    <property type="entry name" value="START-like_dom_sf"/>
</dbReference>
<evidence type="ECO:0000313" key="2">
    <source>
        <dbReference type="Proteomes" id="UP000003448"/>
    </source>
</evidence>
<dbReference type="OrthoDB" id="3371087at2"/>
<gene>
    <name evidence="1" type="ORF">MILUP08_44860</name>
</gene>
<dbReference type="RefSeq" id="WP_007462524.1">
    <property type="nucleotide sequence ID" value="NZ_HF570108.1"/>
</dbReference>
<dbReference type="eggNOG" id="COG3832">
    <property type="taxonomic scope" value="Bacteria"/>
</dbReference>
<name>I0L833_9ACTN</name>
<evidence type="ECO:0000313" key="1">
    <source>
        <dbReference type="EMBL" id="CCH19980.1"/>
    </source>
</evidence>
<proteinExistence type="predicted"/>
<accession>I0L833</accession>
<comment type="caution">
    <text evidence="1">The sequence shown here is derived from an EMBL/GenBank/DDBJ whole genome shotgun (WGS) entry which is preliminary data.</text>
</comment>
<sequence>MSFQLTLDIKAPAAQVFDFVADFTTMPRWYSAVRRVERVEGTHGLGTRYHVYRNLPGGPARNDVSITTYTAGDEVTFTSVSGPTPFTYRYLVRPSGDMTALVLEGTISASGLTGPAALLGPFAEKLFSGGMRDNLGTLKQILEAAPRHQRRIT</sequence>
<evidence type="ECO:0008006" key="3">
    <source>
        <dbReference type="Google" id="ProtNLM"/>
    </source>
</evidence>
<dbReference type="AlphaFoldDB" id="I0L833"/>
<dbReference type="Gene3D" id="3.30.530.20">
    <property type="match status" value="1"/>
</dbReference>
<dbReference type="InterPro" id="IPR019587">
    <property type="entry name" value="Polyketide_cyclase/dehydratase"/>
</dbReference>
<reference evidence="2" key="1">
    <citation type="journal article" date="2012" name="J. Bacteriol.">
        <title>Genome Sequence of Micromonospora lupini Lupac 08, Isolated from Root Nodules of Lupinus angustifolius.</title>
        <authorList>
            <person name="Alonso-Vega P."/>
            <person name="Normand P."/>
            <person name="Bacigalupe R."/>
            <person name="Pujic P."/>
            <person name="Lajus A."/>
            <person name="Vallenet D."/>
            <person name="Carro L."/>
            <person name="Coll P."/>
            <person name="Trujillo M.E."/>
        </authorList>
    </citation>
    <scope>NUCLEOTIDE SEQUENCE [LARGE SCALE GENOMIC DNA]</scope>
    <source>
        <strain evidence="2">Lupac 08</strain>
    </source>
</reference>
<organism evidence="1 2">
    <name type="scientific">Micromonospora lupini str. Lupac 08</name>
    <dbReference type="NCBI Taxonomy" id="1150864"/>
    <lineage>
        <taxon>Bacteria</taxon>
        <taxon>Bacillati</taxon>
        <taxon>Actinomycetota</taxon>
        <taxon>Actinomycetes</taxon>
        <taxon>Micromonosporales</taxon>
        <taxon>Micromonosporaceae</taxon>
        <taxon>Micromonospora</taxon>
    </lineage>
</organism>
<dbReference type="EMBL" id="CAIE01000037">
    <property type="protein sequence ID" value="CCH19980.1"/>
    <property type="molecule type" value="Genomic_DNA"/>
</dbReference>
<dbReference type="Pfam" id="PF10604">
    <property type="entry name" value="Polyketide_cyc2"/>
    <property type="match status" value="1"/>
</dbReference>
<dbReference type="SUPFAM" id="SSF55961">
    <property type="entry name" value="Bet v1-like"/>
    <property type="match status" value="1"/>
</dbReference>
<dbReference type="Proteomes" id="UP000003448">
    <property type="component" value="Unassembled WGS sequence"/>
</dbReference>
<protein>
    <recommendedName>
        <fullName evidence="3">Polyketide cyclase/dehydrase</fullName>
    </recommendedName>
</protein>